<dbReference type="InterPro" id="IPR008962">
    <property type="entry name" value="PapD-like_sf"/>
</dbReference>
<name>A0A1Y1CJA3_9BACT</name>
<evidence type="ECO:0000313" key="2">
    <source>
        <dbReference type="EMBL" id="BAX80062.1"/>
    </source>
</evidence>
<accession>A0A1Y1CJA3</accession>
<keyword evidence="3" id="KW-1185">Reference proteome</keyword>
<dbReference type="AlphaFoldDB" id="A0A1Y1CJA3"/>
<gene>
    <name evidence="2" type="ORF">ALGA_1687</name>
</gene>
<evidence type="ECO:0008006" key="4">
    <source>
        <dbReference type="Google" id="ProtNLM"/>
    </source>
</evidence>
<reference evidence="2 3" key="1">
    <citation type="journal article" date="2018" name="Mar. Genomics">
        <title>Complete genome sequence of Marinifilaceae bacterium strain SPP2, isolated from the Antarctic marine sediment.</title>
        <authorList>
            <person name="Watanabe M."/>
            <person name="Kojima H."/>
            <person name="Fukui M."/>
        </authorList>
    </citation>
    <scope>NUCLEOTIDE SEQUENCE [LARGE SCALE GENOMIC DNA]</scope>
    <source>
        <strain evidence="2 3">SPP2</strain>
    </source>
</reference>
<feature type="chain" id="PRO_5012914542" description="Molecular chaperone" evidence="1">
    <location>
        <begin position="22"/>
        <end position="275"/>
    </location>
</feature>
<reference evidence="3" key="2">
    <citation type="journal article" date="2020" name="Antonie Van Leeuwenhoek">
        <title>Labilibaculum antarcticum sp. nov., a novel facultative anaerobic, psychrotorelant bacterium isolated from marine sediment of Antarctica.</title>
        <authorList>
            <person name="Watanabe M."/>
            <person name="Kojima H."/>
            <person name="Fukui M."/>
        </authorList>
    </citation>
    <scope>NUCLEOTIDE SEQUENCE [LARGE SCALE GENOMIC DNA]</scope>
    <source>
        <strain evidence="3">SPP2</strain>
    </source>
</reference>
<evidence type="ECO:0000256" key="1">
    <source>
        <dbReference type="SAM" id="SignalP"/>
    </source>
</evidence>
<sequence>MFFSFLGCIVLSLFSSGQAMAQGNLLITPRRVVFEGNKRMQELNLANTGKDTATYNISFKEIRMTEGGGFEEITQPDPGQNFASDNLRFFPRRVTLAPNEAQLVKMQLSKTNQLVTGEFRSHIYFRAVPQKKALGEKEDSHVATGLSVSLKPVFGITIPVIIRRGESTAQVSLSNLELVRDEDQTFKLKLKFDRTGNMSVYGDIRVDYISPEGKLIQVGLVKGLAVYSPTASRTFSMKLDNQAGIDYTKGKLHLVYSRQKADKGAMLCEAELNLH</sequence>
<dbReference type="Proteomes" id="UP000218267">
    <property type="component" value="Chromosome"/>
</dbReference>
<feature type="signal peptide" evidence="1">
    <location>
        <begin position="1"/>
        <end position="21"/>
    </location>
</feature>
<dbReference type="InterPro" id="IPR013783">
    <property type="entry name" value="Ig-like_fold"/>
</dbReference>
<organism evidence="2 3">
    <name type="scientific">Labilibaculum antarcticum</name>
    <dbReference type="NCBI Taxonomy" id="1717717"/>
    <lineage>
        <taxon>Bacteria</taxon>
        <taxon>Pseudomonadati</taxon>
        <taxon>Bacteroidota</taxon>
        <taxon>Bacteroidia</taxon>
        <taxon>Marinilabiliales</taxon>
        <taxon>Marinifilaceae</taxon>
        <taxon>Labilibaculum</taxon>
    </lineage>
</organism>
<keyword evidence="1" id="KW-0732">Signal</keyword>
<dbReference type="EMBL" id="AP018042">
    <property type="protein sequence ID" value="BAX80062.1"/>
    <property type="molecule type" value="Genomic_DNA"/>
</dbReference>
<dbReference type="KEGG" id="mbas:ALGA_1687"/>
<evidence type="ECO:0000313" key="3">
    <source>
        <dbReference type="Proteomes" id="UP000218267"/>
    </source>
</evidence>
<proteinExistence type="predicted"/>
<dbReference type="SUPFAM" id="SSF49354">
    <property type="entry name" value="PapD-like"/>
    <property type="match status" value="1"/>
</dbReference>
<protein>
    <recommendedName>
        <fullName evidence="4">Molecular chaperone</fullName>
    </recommendedName>
</protein>
<dbReference type="Gene3D" id="2.60.40.10">
    <property type="entry name" value="Immunoglobulins"/>
    <property type="match status" value="1"/>
</dbReference>